<evidence type="ECO:0000313" key="1">
    <source>
        <dbReference type="EMBL" id="MBF2710016.1"/>
    </source>
</evidence>
<gene>
    <name evidence="1" type="ORF">IR213_15705</name>
</gene>
<dbReference type="Proteomes" id="UP000646211">
    <property type="component" value="Unassembled WGS sequence"/>
</dbReference>
<accession>A0A930UB71</accession>
<dbReference type="AlphaFoldDB" id="A0A930UB71"/>
<sequence length="249" mass="28529">MKTKIGILALCLFYQFCIGQTLTRKPLHGLVLNDSVNVESGYVYNVNSKARTFISSKGFFDILAKTNDTLLISSLGLKSKRIVLTEKDFAPSLLVIRLNVFVNQLQEIVVKKIVIKPNLGNIQSIIDTQYFEDKQSSLKNPLMPYHDIVYGIDFIRVGKMIWKIFVKGSTDKTKAAAYGDFSEVVPKRISPFFFTNTLQLKEDEIGLFLIYCENDPKAKELLNPNLEFELIEFLITKNEEFKRFTTFEN</sequence>
<reference evidence="1" key="1">
    <citation type="submission" date="2020-11" db="EMBL/GenBank/DDBJ databases">
        <title>Genome of Flavobacterium soyangense.</title>
        <authorList>
            <person name="Liu Q."/>
            <person name="Xin Y.-H."/>
        </authorList>
    </citation>
    <scope>NUCLEOTIDE SEQUENCE</scope>
    <source>
        <strain evidence="1">CGMCC 1.13493</strain>
    </source>
</reference>
<dbReference type="RefSeq" id="WP_194313243.1">
    <property type="nucleotide sequence ID" value="NZ_JADHEC010000062.1"/>
</dbReference>
<proteinExistence type="predicted"/>
<keyword evidence="2" id="KW-1185">Reference proteome</keyword>
<dbReference type="EMBL" id="JADHEC010000062">
    <property type="protein sequence ID" value="MBF2710016.1"/>
    <property type="molecule type" value="Genomic_DNA"/>
</dbReference>
<comment type="caution">
    <text evidence="1">The sequence shown here is derived from an EMBL/GenBank/DDBJ whole genome shotgun (WGS) entry which is preliminary data.</text>
</comment>
<evidence type="ECO:0008006" key="3">
    <source>
        <dbReference type="Google" id="ProtNLM"/>
    </source>
</evidence>
<organism evidence="1 2">
    <name type="scientific">Flavobacterium soyangense</name>
    <dbReference type="NCBI Taxonomy" id="2023265"/>
    <lineage>
        <taxon>Bacteria</taxon>
        <taxon>Pseudomonadati</taxon>
        <taxon>Bacteroidota</taxon>
        <taxon>Flavobacteriia</taxon>
        <taxon>Flavobacteriales</taxon>
        <taxon>Flavobacteriaceae</taxon>
        <taxon>Flavobacterium</taxon>
    </lineage>
</organism>
<protein>
    <recommendedName>
        <fullName evidence="3">Carboxypeptidase-like regulatory domain-containing protein</fullName>
    </recommendedName>
</protein>
<name>A0A930UB71_9FLAO</name>
<evidence type="ECO:0000313" key="2">
    <source>
        <dbReference type="Proteomes" id="UP000646211"/>
    </source>
</evidence>